<proteinExistence type="predicted"/>
<dbReference type="PANTHER" id="PTHR34595">
    <property type="entry name" value="BLR5612 PROTEIN"/>
    <property type="match status" value="1"/>
</dbReference>
<dbReference type="PANTHER" id="PTHR34595:SF2">
    <property type="entry name" value="BLR2978 PROTEIN"/>
    <property type="match status" value="1"/>
</dbReference>
<evidence type="ECO:0000259" key="2">
    <source>
        <dbReference type="Pfam" id="PF14403"/>
    </source>
</evidence>
<dbReference type="InterPro" id="IPR007296">
    <property type="entry name" value="DUF403"/>
</dbReference>
<gene>
    <name evidence="3" type="ORF">TPSD3_04030</name>
</gene>
<evidence type="ECO:0000259" key="1">
    <source>
        <dbReference type="Pfam" id="PF04168"/>
    </source>
</evidence>
<name>A0A251XB80_9GAMM</name>
<keyword evidence="4" id="KW-1185">Reference proteome</keyword>
<dbReference type="AlphaFoldDB" id="A0A251XB80"/>
<dbReference type="EMBL" id="MSLT01000006">
    <property type="protein sequence ID" value="OUD15691.1"/>
    <property type="molecule type" value="Genomic_DNA"/>
</dbReference>
<dbReference type="Gene3D" id="3.40.50.11290">
    <property type="match status" value="1"/>
</dbReference>
<comment type="caution">
    <text evidence="3">The sequence shown here is derived from an EMBL/GenBank/DDBJ whole genome shotgun (WGS) entry which is preliminary data.</text>
</comment>
<dbReference type="RefSeq" id="WP_086487290.1">
    <property type="nucleotide sequence ID" value="NZ_MSLT01000006.1"/>
</dbReference>
<protein>
    <submittedName>
        <fullName evidence="3">Uncharacterized protein</fullName>
    </submittedName>
</protein>
<feature type="domain" description="Circularly permuted ATP-grasp type 2" evidence="2">
    <location>
        <begin position="97"/>
        <end position="470"/>
    </location>
</feature>
<accession>A0A251XB80</accession>
<feature type="domain" description="DUF403" evidence="1">
    <location>
        <begin position="520"/>
        <end position="840"/>
    </location>
</feature>
<dbReference type="Proteomes" id="UP000194798">
    <property type="component" value="Unassembled WGS sequence"/>
</dbReference>
<dbReference type="InterPro" id="IPR051680">
    <property type="entry name" value="ATP-dep_Glu-Cys_Ligase-2"/>
</dbReference>
<dbReference type="Pfam" id="PF14403">
    <property type="entry name" value="CP_ATPgrasp_2"/>
    <property type="match status" value="1"/>
</dbReference>
<evidence type="ECO:0000313" key="4">
    <source>
        <dbReference type="Proteomes" id="UP000194798"/>
    </source>
</evidence>
<dbReference type="Pfam" id="PF04168">
    <property type="entry name" value="Alpha-E"/>
    <property type="match status" value="1"/>
</dbReference>
<evidence type="ECO:0000313" key="3">
    <source>
        <dbReference type="EMBL" id="OUD15691.1"/>
    </source>
</evidence>
<reference evidence="3 4" key="1">
    <citation type="submission" date="2016-12" db="EMBL/GenBank/DDBJ databases">
        <title>Thioflexothrix psekupsii D3 genome sequencing and assembly.</title>
        <authorList>
            <person name="Fomenkov A."/>
            <person name="Vincze T."/>
            <person name="Grabovich M."/>
            <person name="Anton B.P."/>
            <person name="Dubinina G."/>
            <person name="Orlova M."/>
            <person name="Belousova E."/>
            <person name="Roberts R.J."/>
        </authorList>
    </citation>
    <scope>NUCLEOTIDE SEQUENCE [LARGE SCALE GENOMIC DNA]</scope>
    <source>
        <strain evidence="3">D3</strain>
    </source>
</reference>
<sequence>MDKAESNPVETVEKTSPCDDLCAHYRCDAGFDEMCQNGDEIRPYWEYLIRSLKILGRDELERRSQEARRLMRDNGVTYNILGDPQGLDRPWQLDPIPLLINSEEWGGIERGLAQRAELMNLLLADLYGTRQVLRKGLIPVELIATHPGFLRPCVGIQYRKRDRLPLYAADLIRTSDGQFWVLADRTQAPTGAGYALENRLVMSRILPSLFRDSHVHRLALFFRTLRNTLAAMSARDDHRIVVLSAGPTDESYFEHAYLAKYLGYTLVQGADLTVRDGRVRLKTLDGLQPVDVILRRVDDFMCDPLELRPDSFQGVAGLVQAMRMGNVSLANPLGSSLLENPGLLAYLPQLARHFLGEDLHLPSPQTWWCGDRLSLQHVLANMDKLVIKRIAHLPNKPAVRGRLLSSKQRELLSEQIKAQPTWFVGTEEMTRATAPVFVNGRLEPRQMILRSFLVSNEQGYVAMPGGLTRVMSSDESAMITSQSSGISKDTWVLASEPEREVTLLNPASEARVVFESQGELPSRVAENLFWLGRYAERAEGTIRLLRAVLLSLSEPYDFPAAQNHACLHTLLRAVTYLTETYPGFIGDETQLKNPETELLSVFLDKNRLGSLSSTLQALLNAAYSVRERVSPDMWRVINNIHEELSALQRETSLQLSDVLQELDNLIISLAAFSGMSVESMTHEQGWRFLMLGRALERSHYTTNLLRATLSTVNSDESTLLEHLLNITDSLLTYRRRYRSHLQVNATLELLLQSEFNPRSIGFNLKRLREYIKTLHREEENPYHYAEGRLILEALTQVRLSVVDVLAKPSEDQFRRDLDQLLVRLGRLLPGLSDAITNSYFSHAEQPRQLVGLAAEVSTEEAEEI</sequence>
<dbReference type="OrthoDB" id="9804079at2"/>
<dbReference type="SUPFAM" id="SSF56059">
    <property type="entry name" value="Glutathione synthetase ATP-binding domain-like"/>
    <property type="match status" value="1"/>
</dbReference>
<dbReference type="InterPro" id="IPR025841">
    <property type="entry name" value="CP_ATPgrasp_2"/>
</dbReference>
<dbReference type="Gene3D" id="3.30.1490.270">
    <property type="match status" value="1"/>
</dbReference>
<organism evidence="3 4">
    <name type="scientific">Thioflexithrix psekupsensis</name>
    <dbReference type="NCBI Taxonomy" id="1570016"/>
    <lineage>
        <taxon>Bacteria</taxon>
        <taxon>Pseudomonadati</taxon>
        <taxon>Pseudomonadota</taxon>
        <taxon>Gammaproteobacteria</taxon>
        <taxon>Thiotrichales</taxon>
        <taxon>Thioflexithrix</taxon>
    </lineage>
</organism>